<proteinExistence type="predicted"/>
<dbReference type="OrthoDB" id="5310629at2759"/>
<feature type="compositionally biased region" description="Polar residues" evidence="1">
    <location>
        <begin position="54"/>
        <end position="68"/>
    </location>
</feature>
<protein>
    <submittedName>
        <fullName evidence="2">Uncharacterized protein</fullName>
    </submittedName>
</protein>
<feature type="region of interest" description="Disordered" evidence="1">
    <location>
        <begin position="132"/>
        <end position="153"/>
    </location>
</feature>
<keyword evidence="3" id="KW-1185">Reference proteome</keyword>
<gene>
    <name evidence="2" type="ORF">M501DRAFT_987407</name>
</gene>
<organism evidence="2 3">
    <name type="scientific">Patellaria atrata CBS 101060</name>
    <dbReference type="NCBI Taxonomy" id="1346257"/>
    <lineage>
        <taxon>Eukaryota</taxon>
        <taxon>Fungi</taxon>
        <taxon>Dikarya</taxon>
        <taxon>Ascomycota</taxon>
        <taxon>Pezizomycotina</taxon>
        <taxon>Dothideomycetes</taxon>
        <taxon>Dothideomycetes incertae sedis</taxon>
        <taxon>Patellariales</taxon>
        <taxon>Patellariaceae</taxon>
        <taxon>Patellaria</taxon>
    </lineage>
</organism>
<accession>A0A9P4VM36</accession>
<sequence length="153" mass="15522">MTTSDAPPSSATTDTQTTKPTTFPHLTTTSAASIPSIATSTPALNPEPIELDSSPVSKPTNPNGSRLTSPDEDFEVLREFGGDEGLGVREKRAALLSARSLDPAVVVDIPDVPAAAELAFADAEARDGKARAFKGDSGTAGAATSATGLEGVV</sequence>
<name>A0A9P4VM36_9PEZI</name>
<dbReference type="Proteomes" id="UP000799429">
    <property type="component" value="Unassembled WGS sequence"/>
</dbReference>
<feature type="region of interest" description="Disordered" evidence="1">
    <location>
        <begin position="1"/>
        <end position="73"/>
    </location>
</feature>
<dbReference type="AlphaFoldDB" id="A0A9P4VM36"/>
<evidence type="ECO:0000313" key="2">
    <source>
        <dbReference type="EMBL" id="KAF2836233.1"/>
    </source>
</evidence>
<comment type="caution">
    <text evidence="2">The sequence shown here is derived from an EMBL/GenBank/DDBJ whole genome shotgun (WGS) entry which is preliminary data.</text>
</comment>
<feature type="compositionally biased region" description="Low complexity" evidence="1">
    <location>
        <begin position="1"/>
        <end position="43"/>
    </location>
</feature>
<evidence type="ECO:0000256" key="1">
    <source>
        <dbReference type="SAM" id="MobiDB-lite"/>
    </source>
</evidence>
<reference evidence="2" key="1">
    <citation type="journal article" date="2020" name="Stud. Mycol.">
        <title>101 Dothideomycetes genomes: a test case for predicting lifestyles and emergence of pathogens.</title>
        <authorList>
            <person name="Haridas S."/>
            <person name="Albert R."/>
            <person name="Binder M."/>
            <person name="Bloem J."/>
            <person name="Labutti K."/>
            <person name="Salamov A."/>
            <person name="Andreopoulos B."/>
            <person name="Baker S."/>
            <person name="Barry K."/>
            <person name="Bills G."/>
            <person name="Bluhm B."/>
            <person name="Cannon C."/>
            <person name="Castanera R."/>
            <person name="Culley D."/>
            <person name="Daum C."/>
            <person name="Ezra D."/>
            <person name="Gonzalez J."/>
            <person name="Henrissat B."/>
            <person name="Kuo A."/>
            <person name="Liang C."/>
            <person name="Lipzen A."/>
            <person name="Lutzoni F."/>
            <person name="Magnuson J."/>
            <person name="Mondo S."/>
            <person name="Nolan M."/>
            <person name="Ohm R."/>
            <person name="Pangilinan J."/>
            <person name="Park H.-J."/>
            <person name="Ramirez L."/>
            <person name="Alfaro M."/>
            <person name="Sun H."/>
            <person name="Tritt A."/>
            <person name="Yoshinaga Y."/>
            <person name="Zwiers L.-H."/>
            <person name="Turgeon B."/>
            <person name="Goodwin S."/>
            <person name="Spatafora J."/>
            <person name="Crous P."/>
            <person name="Grigoriev I."/>
        </authorList>
    </citation>
    <scope>NUCLEOTIDE SEQUENCE</scope>
    <source>
        <strain evidence="2">CBS 101060</strain>
    </source>
</reference>
<evidence type="ECO:0000313" key="3">
    <source>
        <dbReference type="Proteomes" id="UP000799429"/>
    </source>
</evidence>
<dbReference type="EMBL" id="MU006104">
    <property type="protein sequence ID" value="KAF2836233.1"/>
    <property type="molecule type" value="Genomic_DNA"/>
</dbReference>
<feature type="compositionally biased region" description="Low complexity" evidence="1">
    <location>
        <begin position="137"/>
        <end position="153"/>
    </location>
</feature>